<dbReference type="InterPro" id="IPR036038">
    <property type="entry name" value="Aminotransferase-like"/>
</dbReference>
<dbReference type="FunFam" id="3.20.10.10:FF:000002">
    <property type="entry name" value="D-alanine aminotransferase"/>
    <property type="match status" value="1"/>
</dbReference>
<evidence type="ECO:0000256" key="8">
    <source>
        <dbReference type="ARBA" id="ARBA00022898"/>
    </source>
</evidence>
<comment type="caution">
    <text evidence="13">The sequence shown here is derived from an EMBL/GenBank/DDBJ whole genome shotgun (WGS) entry which is preliminary data.</text>
</comment>
<evidence type="ECO:0000313" key="13">
    <source>
        <dbReference type="EMBL" id="MCZ0702514.1"/>
    </source>
</evidence>
<dbReference type="GO" id="GO:0046416">
    <property type="term" value="P:D-amino acid metabolic process"/>
    <property type="evidence" value="ECO:0007669"/>
    <property type="project" value="InterPro"/>
</dbReference>
<dbReference type="Pfam" id="PF01063">
    <property type="entry name" value="Aminotran_4"/>
    <property type="match status" value="1"/>
</dbReference>
<evidence type="ECO:0000256" key="4">
    <source>
        <dbReference type="ARBA" id="ARBA00012874"/>
    </source>
</evidence>
<dbReference type="PANTHER" id="PTHR42743:SF10">
    <property type="entry name" value="D-ALANINE AMINOTRANSFERASE"/>
    <property type="match status" value="1"/>
</dbReference>
<name>A0A9J6RA06_9BACI</name>
<protein>
    <recommendedName>
        <fullName evidence="5">D-alanine aminotransferase</fullName>
        <ecNumber evidence="4">2.6.1.21</ecNumber>
    </recommendedName>
    <alternativeName>
        <fullName evidence="11">D-amino acid aminotransferase</fullName>
    </alternativeName>
    <alternativeName>
        <fullName evidence="9">D-amino acid transaminase</fullName>
    </alternativeName>
    <alternativeName>
        <fullName evidence="10">D-aspartate aminotransferase</fullName>
    </alternativeName>
</protein>
<evidence type="ECO:0000256" key="7">
    <source>
        <dbReference type="ARBA" id="ARBA00022679"/>
    </source>
</evidence>
<keyword evidence="14" id="KW-1185">Reference proteome</keyword>
<gene>
    <name evidence="13" type="primary">dat</name>
    <name evidence="13" type="ORF">OWO01_04735</name>
</gene>
<dbReference type="NCBIfam" id="TIGR01121">
    <property type="entry name" value="D_amino_aminoT"/>
    <property type="match status" value="1"/>
</dbReference>
<dbReference type="GO" id="GO:0047810">
    <property type="term" value="F:D-alanine-2-oxoglutarate aminotransferase activity"/>
    <property type="evidence" value="ECO:0007669"/>
    <property type="project" value="UniProtKB-EC"/>
</dbReference>
<keyword evidence="6 13" id="KW-0032">Aminotransferase</keyword>
<dbReference type="Proteomes" id="UP001084197">
    <property type="component" value="Unassembled WGS sequence"/>
</dbReference>
<organism evidence="13 14">
    <name type="scientific">Natronobacillus azotifigens</name>
    <dbReference type="NCBI Taxonomy" id="472978"/>
    <lineage>
        <taxon>Bacteria</taxon>
        <taxon>Bacillati</taxon>
        <taxon>Bacillota</taxon>
        <taxon>Bacilli</taxon>
        <taxon>Bacillales</taxon>
        <taxon>Bacillaceae</taxon>
        <taxon>Natronobacillus</taxon>
    </lineage>
</organism>
<dbReference type="GO" id="GO:0005829">
    <property type="term" value="C:cytosol"/>
    <property type="evidence" value="ECO:0007669"/>
    <property type="project" value="TreeGrafter"/>
</dbReference>
<evidence type="ECO:0000256" key="12">
    <source>
        <dbReference type="ARBA" id="ARBA00047911"/>
    </source>
</evidence>
<comment type="subunit">
    <text evidence="3">Homodimer.</text>
</comment>
<evidence type="ECO:0000256" key="6">
    <source>
        <dbReference type="ARBA" id="ARBA00022576"/>
    </source>
</evidence>
<evidence type="ECO:0000256" key="11">
    <source>
        <dbReference type="ARBA" id="ARBA00033391"/>
    </source>
</evidence>
<dbReference type="InterPro" id="IPR043131">
    <property type="entry name" value="BCAT-like_N"/>
</dbReference>
<dbReference type="CDD" id="cd01558">
    <property type="entry name" value="D-AAT_like"/>
    <property type="match status" value="1"/>
</dbReference>
<keyword evidence="8" id="KW-0663">Pyridoxal phosphate</keyword>
<dbReference type="InterPro" id="IPR050571">
    <property type="entry name" value="Class-IV_PLP-Dep_Aminotrnsfr"/>
</dbReference>
<comment type="cofactor">
    <cofactor evidence="1">
        <name>pyridoxal 5'-phosphate</name>
        <dbReference type="ChEBI" id="CHEBI:597326"/>
    </cofactor>
</comment>
<dbReference type="GO" id="GO:0046394">
    <property type="term" value="P:carboxylic acid biosynthetic process"/>
    <property type="evidence" value="ECO:0007669"/>
    <property type="project" value="UniProtKB-ARBA"/>
</dbReference>
<sequence length="289" mass="32851">MDRKGIIFTNNGFVHSSTVHYPYEERGLQFGDGIYEVVRVYQGKCYLLEEHIDRLFRSANAISLVLPFSKKELMEHFITLLQLNSFTDDGIIYVQITRGSAKRNHIFPKVEPNFYAYVDHYPRPVDFISHGISVITYPDIRWQYCYIKSLNLLPNVLAKQEAAEQQCFDAIFHRDEIITESSAANVFIVKDQSLYTHPATEQILHGCVRNRVLTLARNAQINVIETTFTRKDLLDADEVFLTSSGIEVMPVIQIDGKTVGSGTPGAVSRKLQKLYEQDAQLVTLQGGIS</sequence>
<dbReference type="PANTHER" id="PTHR42743">
    <property type="entry name" value="AMINO-ACID AMINOTRANSFERASE"/>
    <property type="match status" value="1"/>
</dbReference>
<dbReference type="GO" id="GO:0030170">
    <property type="term" value="F:pyridoxal phosphate binding"/>
    <property type="evidence" value="ECO:0007669"/>
    <property type="project" value="InterPro"/>
</dbReference>
<dbReference type="Gene3D" id="3.20.10.10">
    <property type="entry name" value="D-amino Acid Aminotransferase, subunit A, domain 2"/>
    <property type="match status" value="1"/>
</dbReference>
<evidence type="ECO:0000256" key="2">
    <source>
        <dbReference type="ARBA" id="ARBA00009320"/>
    </source>
</evidence>
<evidence type="ECO:0000256" key="3">
    <source>
        <dbReference type="ARBA" id="ARBA00011738"/>
    </source>
</evidence>
<accession>A0A9J6RA06</accession>
<dbReference type="InterPro" id="IPR005784">
    <property type="entry name" value="D_amino_transT"/>
</dbReference>
<dbReference type="InterPro" id="IPR043132">
    <property type="entry name" value="BCAT-like_C"/>
</dbReference>
<keyword evidence="7 13" id="KW-0808">Transferase</keyword>
<evidence type="ECO:0000256" key="10">
    <source>
        <dbReference type="ARBA" id="ARBA00033316"/>
    </source>
</evidence>
<evidence type="ECO:0000256" key="1">
    <source>
        <dbReference type="ARBA" id="ARBA00001933"/>
    </source>
</evidence>
<dbReference type="InterPro" id="IPR001544">
    <property type="entry name" value="Aminotrans_IV"/>
</dbReference>
<evidence type="ECO:0000256" key="5">
    <source>
        <dbReference type="ARBA" id="ARBA00021779"/>
    </source>
</evidence>
<dbReference type="AlphaFoldDB" id="A0A9J6RA06"/>
<dbReference type="EMBL" id="JAPRAT010000006">
    <property type="protein sequence ID" value="MCZ0702514.1"/>
    <property type="molecule type" value="Genomic_DNA"/>
</dbReference>
<comment type="similarity">
    <text evidence="2">Belongs to the class-IV pyridoxal-phosphate-dependent aminotransferase family.</text>
</comment>
<dbReference type="SUPFAM" id="SSF56752">
    <property type="entry name" value="D-aminoacid aminotransferase-like PLP-dependent enzymes"/>
    <property type="match status" value="1"/>
</dbReference>
<dbReference type="RefSeq" id="WP_268779286.1">
    <property type="nucleotide sequence ID" value="NZ_JAPRAT010000006.1"/>
</dbReference>
<evidence type="ECO:0000256" key="9">
    <source>
        <dbReference type="ARBA" id="ARBA00030138"/>
    </source>
</evidence>
<dbReference type="Gene3D" id="3.30.470.10">
    <property type="match status" value="1"/>
</dbReference>
<comment type="catalytic activity">
    <reaction evidence="12">
        <text>D-alanine + 2-oxoglutarate = D-glutamate + pyruvate</text>
        <dbReference type="Rhea" id="RHEA:15869"/>
        <dbReference type="ChEBI" id="CHEBI:15361"/>
        <dbReference type="ChEBI" id="CHEBI:16810"/>
        <dbReference type="ChEBI" id="CHEBI:29986"/>
        <dbReference type="ChEBI" id="CHEBI:57416"/>
        <dbReference type="EC" id="2.6.1.21"/>
    </reaction>
</comment>
<evidence type="ECO:0000313" key="14">
    <source>
        <dbReference type="Proteomes" id="UP001084197"/>
    </source>
</evidence>
<dbReference type="EC" id="2.6.1.21" evidence="4"/>
<dbReference type="GO" id="GO:0008652">
    <property type="term" value="P:amino acid biosynthetic process"/>
    <property type="evidence" value="ECO:0007669"/>
    <property type="project" value="UniProtKB-ARBA"/>
</dbReference>
<proteinExistence type="inferred from homology"/>
<reference evidence="13" key="1">
    <citation type="submission" date="2022-11" db="EMBL/GenBank/DDBJ databases">
        <title>WGS of Natronobacillus azotifigens 24KS-1, an anaerobic diazotrophic haloalkaliphile from soda-rich habitats.</title>
        <authorList>
            <person name="Sorokin D.Y."/>
            <person name="Merkel A.Y."/>
        </authorList>
    </citation>
    <scope>NUCLEOTIDE SEQUENCE</scope>
    <source>
        <strain evidence="13">24KS-1</strain>
    </source>
</reference>